<dbReference type="OrthoDB" id="8114524at2"/>
<dbReference type="AlphaFoldDB" id="A0A1N7GWY7"/>
<reference evidence="1 2" key="1">
    <citation type="submission" date="2017-01" db="EMBL/GenBank/DDBJ databases">
        <authorList>
            <person name="Mah S.A."/>
            <person name="Swanson W.J."/>
            <person name="Moy G.W."/>
            <person name="Vacquier V.D."/>
        </authorList>
    </citation>
    <scope>NUCLEOTIDE SEQUENCE [LARGE SCALE GENOMIC DNA]</scope>
    <source>
        <strain evidence="1 2">DSM 29590</strain>
    </source>
</reference>
<organism evidence="1 2">
    <name type="scientific">Roseovarius nanhaiticus</name>
    <dbReference type="NCBI Taxonomy" id="573024"/>
    <lineage>
        <taxon>Bacteria</taxon>
        <taxon>Pseudomonadati</taxon>
        <taxon>Pseudomonadota</taxon>
        <taxon>Alphaproteobacteria</taxon>
        <taxon>Rhodobacterales</taxon>
        <taxon>Roseobacteraceae</taxon>
        <taxon>Roseovarius</taxon>
    </lineage>
</organism>
<name>A0A1N7GWY7_9RHOB</name>
<evidence type="ECO:0000313" key="2">
    <source>
        <dbReference type="Proteomes" id="UP000186019"/>
    </source>
</evidence>
<dbReference type="EMBL" id="FTNV01000002">
    <property type="protein sequence ID" value="SIS17079.1"/>
    <property type="molecule type" value="Genomic_DNA"/>
</dbReference>
<accession>A0A1N7GWY7</accession>
<gene>
    <name evidence="1" type="ORF">SAMN05421666_2171</name>
</gene>
<dbReference type="Proteomes" id="UP000186019">
    <property type="component" value="Unassembled WGS sequence"/>
</dbReference>
<dbReference type="RefSeq" id="WP_076533843.1">
    <property type="nucleotide sequence ID" value="NZ_FOAC01000003.1"/>
</dbReference>
<proteinExistence type="predicted"/>
<evidence type="ECO:0000313" key="1">
    <source>
        <dbReference type="EMBL" id="SIS17079.1"/>
    </source>
</evidence>
<keyword evidence="2" id="KW-1185">Reference proteome</keyword>
<sequence length="119" mass="13239">MKLIDIPDDTPLPVAHRLARLTIFWSEPRLRRAEWAMLVCLASHDGLHACHICVMDQPSNAAGRDRFLLIGGGLFACHPDPDDARDSLSALSEPARLIRLLDTMARDLPRPGRQPSLLI</sequence>
<dbReference type="STRING" id="573024.SAMN05216208_3148"/>
<protein>
    <submittedName>
        <fullName evidence="1">Uncharacterized protein</fullName>
    </submittedName>
</protein>